<accession>A0ABX7C8X0</accession>
<dbReference type="SMART" id="SM00382">
    <property type="entry name" value="AAA"/>
    <property type="match status" value="1"/>
</dbReference>
<gene>
    <name evidence="4" type="ORF">JI748_11545</name>
</gene>
<dbReference type="PANTHER" id="PTHR23076">
    <property type="entry name" value="METALLOPROTEASE M41 FTSH"/>
    <property type="match status" value="1"/>
</dbReference>
<evidence type="ECO:0000313" key="5">
    <source>
        <dbReference type="Proteomes" id="UP000595857"/>
    </source>
</evidence>
<protein>
    <submittedName>
        <fullName evidence="4">AAA family ATPase</fullName>
    </submittedName>
</protein>
<dbReference type="Proteomes" id="UP000595857">
    <property type="component" value="Chromosome"/>
</dbReference>
<dbReference type="Gene3D" id="1.10.8.60">
    <property type="match status" value="1"/>
</dbReference>
<feature type="region of interest" description="Disordered" evidence="2">
    <location>
        <begin position="627"/>
        <end position="655"/>
    </location>
</feature>
<dbReference type="Pfam" id="PF00004">
    <property type="entry name" value="AAA"/>
    <property type="match status" value="1"/>
</dbReference>
<name>A0ABX7C8X0_9HYPH</name>
<dbReference type="InterPro" id="IPR003960">
    <property type="entry name" value="ATPase_AAA_CS"/>
</dbReference>
<sequence>MPKFEAISLAVEDNDFDTADPVETEVDDKPLRPERLLVEALLKGRTAAVRAALRSTTPQVIHLVSPSAGWAHAISRAIKRSNAQVRTLTVTDVRKDRNEWIVSQVQTDLSEGLHIILSTPAAPGLLPSKVHGAIDLRLELPPIDVAGVNRAIRGFCGQRASGLVSADIERLDFLDLIFAMRPNSTARDCVRRIRALAENQRSQNIEGMKARGPRLEDLPLPAAVRGWALGCLDELSQVSAGRLDPQQLRFAVLEGPPGTGKTMIGESLARSAGWRLVPATMGGWFNDSDGNLGGVSKAIVAFFDRVLEHDYSVGFIDELDALPDRASLDARDRQWWVPIVTLFLKQIDRVRSSGKSVMIIGATNYVERLDGALLRPLRMEQRVHVPVPESEDELRAIFAYYLAPDIPASELGVVASLAHGASPAQIESWCKEARSSAHHFQSDLTVEDVIDAVAPPDDRQPDEIRAVAIHEAGHAFVATTLGIEVKHVSIIARGDSGGVTRTVPHGQMLNREHLENIVTVLMAGRAADLLLGAHGAHSGAALDIRQASSLLMRGLCDWGLYDTLGQLDPSSEAAFDFADEAVKRLLHRALKLVTQNRQQVLVLASELQAQRFLKGEAVRQILNQKMTGGAAAKPNGSLSTRKPSRASSSMQGAAK</sequence>
<keyword evidence="1" id="KW-0547">Nucleotide-binding</keyword>
<dbReference type="SUPFAM" id="SSF140990">
    <property type="entry name" value="FtsH protease domain-like"/>
    <property type="match status" value="1"/>
</dbReference>
<dbReference type="CDD" id="cd19481">
    <property type="entry name" value="RecA-like_protease"/>
    <property type="match status" value="1"/>
</dbReference>
<feature type="domain" description="AAA+ ATPase" evidence="3">
    <location>
        <begin position="247"/>
        <end position="389"/>
    </location>
</feature>
<keyword evidence="5" id="KW-1185">Reference proteome</keyword>
<dbReference type="InterPro" id="IPR003593">
    <property type="entry name" value="AAA+_ATPase"/>
</dbReference>
<dbReference type="Gene3D" id="3.40.50.300">
    <property type="entry name" value="P-loop containing nucleotide triphosphate hydrolases"/>
    <property type="match status" value="1"/>
</dbReference>
<dbReference type="EMBL" id="CP068046">
    <property type="protein sequence ID" value="QQR38411.1"/>
    <property type="molecule type" value="Genomic_DNA"/>
</dbReference>
<dbReference type="Gene3D" id="1.20.58.760">
    <property type="entry name" value="Peptidase M41"/>
    <property type="match status" value="1"/>
</dbReference>
<evidence type="ECO:0000256" key="1">
    <source>
        <dbReference type="RuleBase" id="RU003651"/>
    </source>
</evidence>
<reference evidence="4 5" key="1">
    <citation type="submission" date="2021-01" db="EMBL/GenBank/DDBJ databases">
        <title>Genome seq and assembly of Devosia sp. LEGU1.</title>
        <authorList>
            <person name="Chhetri G."/>
        </authorList>
    </citation>
    <scope>NUCLEOTIDE SEQUENCE [LARGE SCALE GENOMIC DNA]</scope>
    <source>
        <strain evidence="4 5">LEGU1</strain>
    </source>
</reference>
<dbReference type="InterPro" id="IPR003959">
    <property type="entry name" value="ATPase_AAA_core"/>
</dbReference>
<dbReference type="PANTHER" id="PTHR23076:SF97">
    <property type="entry name" value="ATP-DEPENDENT ZINC METALLOPROTEASE YME1L1"/>
    <property type="match status" value="1"/>
</dbReference>
<evidence type="ECO:0000256" key="2">
    <source>
        <dbReference type="SAM" id="MobiDB-lite"/>
    </source>
</evidence>
<dbReference type="Pfam" id="PF01434">
    <property type="entry name" value="Peptidase_M41"/>
    <property type="match status" value="1"/>
</dbReference>
<dbReference type="RefSeq" id="WP_201630738.1">
    <property type="nucleotide sequence ID" value="NZ_CP068046.1"/>
</dbReference>
<comment type="similarity">
    <text evidence="1">Belongs to the AAA ATPase family.</text>
</comment>
<keyword evidence="1" id="KW-0067">ATP-binding</keyword>
<feature type="compositionally biased region" description="Polar residues" evidence="2">
    <location>
        <begin position="636"/>
        <end position="655"/>
    </location>
</feature>
<proteinExistence type="inferred from homology"/>
<dbReference type="InterPro" id="IPR037219">
    <property type="entry name" value="Peptidase_M41-like"/>
</dbReference>
<dbReference type="InterPro" id="IPR000642">
    <property type="entry name" value="Peptidase_M41"/>
</dbReference>
<organism evidence="4 5">
    <name type="scientific">Devosia rhizoryzae</name>
    <dbReference type="NCBI Taxonomy" id="2774137"/>
    <lineage>
        <taxon>Bacteria</taxon>
        <taxon>Pseudomonadati</taxon>
        <taxon>Pseudomonadota</taxon>
        <taxon>Alphaproteobacteria</taxon>
        <taxon>Hyphomicrobiales</taxon>
        <taxon>Devosiaceae</taxon>
        <taxon>Devosia</taxon>
    </lineage>
</organism>
<dbReference type="PROSITE" id="PS00674">
    <property type="entry name" value="AAA"/>
    <property type="match status" value="1"/>
</dbReference>
<evidence type="ECO:0000313" key="4">
    <source>
        <dbReference type="EMBL" id="QQR38411.1"/>
    </source>
</evidence>
<dbReference type="InterPro" id="IPR027417">
    <property type="entry name" value="P-loop_NTPase"/>
</dbReference>
<dbReference type="SUPFAM" id="SSF52540">
    <property type="entry name" value="P-loop containing nucleoside triphosphate hydrolases"/>
    <property type="match status" value="1"/>
</dbReference>
<evidence type="ECO:0000259" key="3">
    <source>
        <dbReference type="SMART" id="SM00382"/>
    </source>
</evidence>